<proteinExistence type="predicted"/>
<feature type="signal peptide" evidence="1">
    <location>
        <begin position="1"/>
        <end position="16"/>
    </location>
</feature>
<keyword evidence="1" id="KW-0732">Signal</keyword>
<reference evidence="3 4" key="1">
    <citation type="journal article" date="2016" name="Mol. Biol. Evol.">
        <title>Comparative Genomics of Early-Diverging Mushroom-Forming Fungi Provides Insights into the Origins of Lignocellulose Decay Capabilities.</title>
        <authorList>
            <person name="Nagy L.G."/>
            <person name="Riley R."/>
            <person name="Tritt A."/>
            <person name="Adam C."/>
            <person name="Daum C."/>
            <person name="Floudas D."/>
            <person name="Sun H."/>
            <person name="Yadav J.S."/>
            <person name="Pangilinan J."/>
            <person name="Larsson K.H."/>
            <person name="Matsuura K."/>
            <person name="Barry K."/>
            <person name="Labutti K."/>
            <person name="Kuo R."/>
            <person name="Ohm R.A."/>
            <person name="Bhattacharya S.S."/>
            <person name="Shirouzu T."/>
            <person name="Yoshinaga Y."/>
            <person name="Martin F.M."/>
            <person name="Grigoriev I.V."/>
            <person name="Hibbett D.S."/>
        </authorList>
    </citation>
    <scope>NUCLEOTIDE SEQUENCE [LARGE SCALE GENOMIC DNA]</scope>
    <source>
        <strain evidence="3 4">HHB12029</strain>
    </source>
</reference>
<dbReference type="OrthoDB" id="3068152at2759"/>
<evidence type="ECO:0000313" key="4">
    <source>
        <dbReference type="Proteomes" id="UP000077266"/>
    </source>
</evidence>
<evidence type="ECO:0000256" key="1">
    <source>
        <dbReference type="SAM" id="SignalP"/>
    </source>
</evidence>
<evidence type="ECO:0000313" key="3">
    <source>
        <dbReference type="EMBL" id="KZW03316.1"/>
    </source>
</evidence>
<dbReference type="InterPro" id="IPR036673">
    <property type="entry name" value="Cyanovirin-N_sf"/>
</dbReference>
<keyword evidence="4" id="KW-1185">Reference proteome</keyword>
<dbReference type="EMBL" id="KV425884">
    <property type="protein sequence ID" value="KZW03316.1"/>
    <property type="molecule type" value="Genomic_DNA"/>
</dbReference>
<protein>
    <submittedName>
        <fullName evidence="3">Cyanovirin-N</fullName>
    </submittedName>
</protein>
<accession>A0A165QAA7</accession>
<evidence type="ECO:0000259" key="2">
    <source>
        <dbReference type="SMART" id="SM01111"/>
    </source>
</evidence>
<dbReference type="AlphaFoldDB" id="A0A165QAA7"/>
<dbReference type="InParanoid" id="A0A165QAA7"/>
<dbReference type="PROSITE" id="PS51257">
    <property type="entry name" value="PROKAR_LIPOPROTEIN"/>
    <property type="match status" value="1"/>
</dbReference>
<dbReference type="Pfam" id="PF08881">
    <property type="entry name" value="CVNH"/>
    <property type="match status" value="1"/>
</dbReference>
<name>A0A165QAA7_EXIGL</name>
<sequence>MRLVLAALALAAVAHAQFVNFGLSCSNISLVGTGPTEELEATCGNGSGGNAGAQVIPLSTCLTNQNGKLGCQVNGNAMNSCSGCALSNTTVLTCSCSPVSGPAVLTSFDLNTCIGNINGRLFC</sequence>
<dbReference type="InterPro" id="IPR011058">
    <property type="entry name" value="Cyanovirin-N"/>
</dbReference>
<gene>
    <name evidence="3" type="ORF">EXIGLDRAFT_828673</name>
</gene>
<dbReference type="Proteomes" id="UP000077266">
    <property type="component" value="Unassembled WGS sequence"/>
</dbReference>
<dbReference type="SUPFAM" id="SSF51322">
    <property type="entry name" value="Cyanovirin-N"/>
    <property type="match status" value="1"/>
</dbReference>
<feature type="domain" description="Cyanovirin-N" evidence="2">
    <location>
        <begin position="20"/>
        <end position="123"/>
    </location>
</feature>
<dbReference type="SMART" id="SM01111">
    <property type="entry name" value="CVNH"/>
    <property type="match status" value="1"/>
</dbReference>
<organism evidence="3 4">
    <name type="scientific">Exidia glandulosa HHB12029</name>
    <dbReference type="NCBI Taxonomy" id="1314781"/>
    <lineage>
        <taxon>Eukaryota</taxon>
        <taxon>Fungi</taxon>
        <taxon>Dikarya</taxon>
        <taxon>Basidiomycota</taxon>
        <taxon>Agaricomycotina</taxon>
        <taxon>Agaricomycetes</taxon>
        <taxon>Auriculariales</taxon>
        <taxon>Exidiaceae</taxon>
        <taxon>Exidia</taxon>
    </lineage>
</organism>
<dbReference type="Gene3D" id="2.30.60.10">
    <property type="entry name" value="Cyanovirin-N"/>
    <property type="match status" value="1"/>
</dbReference>
<feature type="chain" id="PRO_5007864927" evidence="1">
    <location>
        <begin position="17"/>
        <end position="123"/>
    </location>
</feature>